<evidence type="ECO:0000313" key="2">
    <source>
        <dbReference type="WBParaSite" id="JU765_v2.g3018.t1"/>
    </source>
</evidence>
<protein>
    <submittedName>
        <fullName evidence="2">Neurotransmitter-gated ion-channel transmembrane domain-containing protein</fullName>
    </submittedName>
</protein>
<evidence type="ECO:0000313" key="1">
    <source>
        <dbReference type="Proteomes" id="UP000887576"/>
    </source>
</evidence>
<name>A0AC34R394_9BILA</name>
<dbReference type="WBParaSite" id="JU765_v2.g3018.t1">
    <property type="protein sequence ID" value="JU765_v2.g3018.t1"/>
    <property type="gene ID" value="JU765_v2.g3018"/>
</dbReference>
<sequence length="149" mass="16433">MIVAVSWVSFWIDQRSTAGRVALGTLSITTMSTMTAAISSKLPPVSYIKLVDIWLGACQIFVFGALLEYAVVAYLDSNRKPAALHLWHGTANGDVETTNQLERQAEEVFCETGLFAGENRLFCQVFGANRVFDFQRFLLDGVSHPDLAV</sequence>
<organism evidence="1 2">
    <name type="scientific">Panagrolaimus sp. JU765</name>
    <dbReference type="NCBI Taxonomy" id="591449"/>
    <lineage>
        <taxon>Eukaryota</taxon>
        <taxon>Metazoa</taxon>
        <taxon>Ecdysozoa</taxon>
        <taxon>Nematoda</taxon>
        <taxon>Chromadorea</taxon>
        <taxon>Rhabditida</taxon>
        <taxon>Tylenchina</taxon>
        <taxon>Panagrolaimomorpha</taxon>
        <taxon>Panagrolaimoidea</taxon>
        <taxon>Panagrolaimidae</taxon>
        <taxon>Panagrolaimus</taxon>
    </lineage>
</organism>
<reference evidence="2" key="1">
    <citation type="submission" date="2022-11" db="UniProtKB">
        <authorList>
            <consortium name="WormBaseParasite"/>
        </authorList>
    </citation>
    <scope>IDENTIFICATION</scope>
</reference>
<accession>A0AC34R394</accession>
<dbReference type="Proteomes" id="UP000887576">
    <property type="component" value="Unplaced"/>
</dbReference>
<proteinExistence type="predicted"/>